<dbReference type="RefSeq" id="WP_012431054.1">
    <property type="nucleotide sequence ID" value="NC_010679.1"/>
</dbReference>
<evidence type="ECO:0000256" key="2">
    <source>
        <dbReference type="SAM" id="Phobius"/>
    </source>
</evidence>
<sequence precursor="true">MLRFLPAGVFLYLIGGTLFGFGACLGTAFGTPGVTALGCTGIGAILIAIGYFILRPLLREAKAEIKARTRSQWTGRDGEEPAADAEPAER</sequence>
<gene>
    <name evidence="3" type="ordered locus">Bphyt_7400</name>
</gene>
<keyword evidence="3" id="KW-0614">Plasmid</keyword>
<dbReference type="OrthoDB" id="10006923at2"/>
<keyword evidence="2" id="KW-0472">Membrane</keyword>
<dbReference type="AlphaFoldDB" id="B2TGW9"/>
<dbReference type="PROSITE" id="PS51257">
    <property type="entry name" value="PROKAR_LIPOPROTEIN"/>
    <property type="match status" value="1"/>
</dbReference>
<protein>
    <recommendedName>
        <fullName evidence="5">Transmembrane protein</fullName>
    </recommendedName>
</protein>
<geneLocation type="plasmid" evidence="3 4">
    <name>pBPHYT01</name>
</geneLocation>
<name>B2TGW9_PARPJ</name>
<proteinExistence type="predicted"/>
<accession>B2TGW9</accession>
<dbReference type="Proteomes" id="UP000001739">
    <property type="component" value="Plasmid pBPHYT01"/>
</dbReference>
<feature type="region of interest" description="Disordered" evidence="1">
    <location>
        <begin position="69"/>
        <end position="90"/>
    </location>
</feature>
<evidence type="ECO:0000313" key="4">
    <source>
        <dbReference type="Proteomes" id="UP000001739"/>
    </source>
</evidence>
<evidence type="ECO:0000313" key="3">
    <source>
        <dbReference type="EMBL" id="ACD21685.1"/>
    </source>
</evidence>
<organism evidence="3 4">
    <name type="scientific">Paraburkholderia phytofirmans (strain DSM 17436 / LMG 22146 / PsJN)</name>
    <name type="common">Burkholderia phytofirmans</name>
    <dbReference type="NCBI Taxonomy" id="398527"/>
    <lineage>
        <taxon>Bacteria</taxon>
        <taxon>Pseudomonadati</taxon>
        <taxon>Pseudomonadota</taxon>
        <taxon>Betaproteobacteria</taxon>
        <taxon>Burkholderiales</taxon>
        <taxon>Burkholderiaceae</taxon>
        <taxon>Paraburkholderia</taxon>
    </lineage>
</organism>
<reference evidence="3 4" key="1">
    <citation type="journal article" date="2011" name="J. Bacteriol.">
        <title>Complete genome sequence of the plant growth-promoting endophyte Burkholderia phytofirmans strain PsJN.</title>
        <authorList>
            <person name="Weilharter A."/>
            <person name="Mitter B."/>
            <person name="Shin M.V."/>
            <person name="Chain P.S."/>
            <person name="Nowak J."/>
            <person name="Sessitsch A."/>
        </authorList>
    </citation>
    <scope>NUCLEOTIDE SEQUENCE [LARGE SCALE GENOMIC DNA]</scope>
    <source>
        <strain evidence="4">DSM 17436 / LMG 22146 / PsJN</strain>
        <plasmid evidence="3 4">pBPHYT01</plasmid>
    </source>
</reference>
<dbReference type="HOGENOM" id="CLU_2435212_0_0_4"/>
<evidence type="ECO:0008006" key="5">
    <source>
        <dbReference type="Google" id="ProtNLM"/>
    </source>
</evidence>
<keyword evidence="2" id="KW-1133">Transmembrane helix</keyword>
<feature type="transmembrane region" description="Helical" evidence="2">
    <location>
        <begin position="35"/>
        <end position="54"/>
    </location>
</feature>
<feature type="transmembrane region" description="Helical" evidence="2">
    <location>
        <begin position="9"/>
        <end position="29"/>
    </location>
</feature>
<keyword evidence="2" id="KW-0812">Transmembrane</keyword>
<dbReference type="EMBL" id="CP001054">
    <property type="protein sequence ID" value="ACD21685.1"/>
    <property type="molecule type" value="Genomic_DNA"/>
</dbReference>
<evidence type="ECO:0000256" key="1">
    <source>
        <dbReference type="SAM" id="MobiDB-lite"/>
    </source>
</evidence>
<dbReference type="KEGG" id="bpy:Bphyt_7400"/>